<keyword evidence="3" id="KW-0456">Lyase</keyword>
<dbReference type="AlphaFoldDB" id="R8BVW3"/>
<sequence length="476" mass="51346">MALKDMVVFDVGGVITTLSRMSINDSYITIAGQTAPGKGIAIQGWPVGLTGASDVVIRHLRVRPGKVSGQTIDGMGMEGSNHCIFDRNSMGWAIDECFSSRSAYNITFQRNFISEPLNVAGHQNYPAGTAHGFSASINGDIGSFHHNLLAHAEGRSWSMAGNVDNAGFFNGRLDIRNNVVYNFGSRVTDGGIHEGNFVGNYYKQGPASYRNYTFMAQYENALPGTQQYYCEGNSMYTKEGQVLIAQNSTQTPGGNDSYPGYPIACWANVSIDPPPAYQKFFDVPFFESYVDTQLSTEAYKRVLSDRGAQQPVFDDHDKRIVNETLTGTNTYVGSVSGELGIIDDPSDVGGLEDFPTTVRDASWDADGDGIADWWDGSTGGSGYTALDGYLNWMAEPHSYVAPGATTEIDLSSLARGFVSPLVFKVDGAKFGSISVDGSNATYTAKETGVERLTISFSDAEGSSWSRPYGIAIFANA</sequence>
<evidence type="ECO:0000256" key="1">
    <source>
        <dbReference type="ARBA" id="ARBA00022723"/>
    </source>
</evidence>
<organism evidence="3 4">
    <name type="scientific">Phaeoacremonium minimum (strain UCR-PA7)</name>
    <name type="common">Esca disease fungus</name>
    <name type="synonym">Togninia minima</name>
    <dbReference type="NCBI Taxonomy" id="1286976"/>
    <lineage>
        <taxon>Eukaryota</taxon>
        <taxon>Fungi</taxon>
        <taxon>Dikarya</taxon>
        <taxon>Ascomycota</taxon>
        <taxon>Pezizomycotina</taxon>
        <taxon>Sordariomycetes</taxon>
        <taxon>Sordariomycetidae</taxon>
        <taxon>Togniniales</taxon>
        <taxon>Togniniaceae</taxon>
        <taxon>Phaeoacremonium</taxon>
    </lineage>
</organism>
<dbReference type="InterPro" id="IPR012334">
    <property type="entry name" value="Pectin_lyas_fold"/>
</dbReference>
<dbReference type="KEGG" id="tmn:UCRPA7_952"/>
<dbReference type="RefSeq" id="XP_007911732.1">
    <property type="nucleotide sequence ID" value="XM_007913541.1"/>
</dbReference>
<reference evidence="4" key="1">
    <citation type="journal article" date="2013" name="Genome Announc.">
        <title>Draft genome sequence of the ascomycete Phaeoacremonium aleophilum strain UCR-PA7, a causal agent of the esca disease complex in grapevines.</title>
        <authorList>
            <person name="Blanco-Ulate B."/>
            <person name="Rolshausen P."/>
            <person name="Cantu D."/>
        </authorList>
    </citation>
    <scope>NUCLEOTIDE SEQUENCE [LARGE SCALE GENOMIC DNA]</scope>
    <source>
        <strain evidence="4">UCR-PA7</strain>
    </source>
</reference>
<evidence type="ECO:0000256" key="2">
    <source>
        <dbReference type="ARBA" id="ARBA00023180"/>
    </source>
</evidence>
<accession>R8BVW3</accession>
<keyword evidence="4" id="KW-1185">Reference proteome</keyword>
<dbReference type="eggNOG" id="ENOG502SJH5">
    <property type="taxonomic scope" value="Eukaryota"/>
</dbReference>
<keyword evidence="1" id="KW-0479">Metal-binding</keyword>
<proteinExistence type="predicted"/>
<dbReference type="EMBL" id="KB932820">
    <property type="protein sequence ID" value="EOO03460.1"/>
    <property type="molecule type" value="Genomic_DNA"/>
</dbReference>
<dbReference type="HOGENOM" id="CLU_016764_2_0_1"/>
<dbReference type="InterPro" id="IPR052063">
    <property type="entry name" value="Polysaccharide_Lyase_1"/>
</dbReference>
<dbReference type="OrthoDB" id="302705at2759"/>
<keyword evidence="2" id="KW-0325">Glycoprotein</keyword>
<evidence type="ECO:0000313" key="4">
    <source>
        <dbReference type="Proteomes" id="UP000014074"/>
    </source>
</evidence>
<dbReference type="PANTHER" id="PTHR42970:SF1">
    <property type="entry name" value="PECTATE LYASE C-RELATED"/>
    <property type="match status" value="1"/>
</dbReference>
<dbReference type="Gene3D" id="2.160.20.10">
    <property type="entry name" value="Single-stranded right-handed beta-helix, Pectin lyase-like"/>
    <property type="match status" value="1"/>
</dbReference>
<protein>
    <submittedName>
        <fullName evidence="3">Putative pectate lyase protein</fullName>
    </submittedName>
</protein>
<evidence type="ECO:0000313" key="3">
    <source>
        <dbReference type="EMBL" id="EOO03460.1"/>
    </source>
</evidence>
<dbReference type="PANTHER" id="PTHR42970">
    <property type="entry name" value="PECTATE LYASE C-RELATED"/>
    <property type="match status" value="1"/>
</dbReference>
<dbReference type="GO" id="GO:0046872">
    <property type="term" value="F:metal ion binding"/>
    <property type="evidence" value="ECO:0007669"/>
    <property type="project" value="UniProtKB-KW"/>
</dbReference>
<dbReference type="Proteomes" id="UP000014074">
    <property type="component" value="Unassembled WGS sequence"/>
</dbReference>
<dbReference type="GeneID" id="19329888"/>
<dbReference type="GO" id="GO:0016829">
    <property type="term" value="F:lyase activity"/>
    <property type="evidence" value="ECO:0007669"/>
    <property type="project" value="UniProtKB-KW"/>
</dbReference>
<name>R8BVW3_PHAM7</name>
<dbReference type="SUPFAM" id="SSF51126">
    <property type="entry name" value="Pectin lyase-like"/>
    <property type="match status" value="1"/>
</dbReference>
<gene>
    <name evidence="3" type="ORF">UCRPA7_952</name>
</gene>
<dbReference type="InterPro" id="IPR011050">
    <property type="entry name" value="Pectin_lyase_fold/virulence"/>
</dbReference>